<dbReference type="PANTHER" id="PTHR21700:SF12">
    <property type="entry name" value="TRANSTHYRETIN-LIKE FAMILY PROTEIN"/>
    <property type="match status" value="1"/>
</dbReference>
<keyword evidence="3" id="KW-0964">Secreted</keyword>
<evidence type="ECO:0000313" key="7">
    <source>
        <dbReference type="WBParaSite" id="ACRNAN_scaffold704.g7202.t1"/>
    </source>
</evidence>
<comment type="similarity">
    <text evidence="2">Belongs to the nematode transthyretin-like family.</text>
</comment>
<feature type="chain" id="PRO_5037755716" evidence="5">
    <location>
        <begin position="23"/>
        <end position="193"/>
    </location>
</feature>
<accession>A0A914ECD1</accession>
<dbReference type="GO" id="GO:0009986">
    <property type="term" value="C:cell surface"/>
    <property type="evidence" value="ECO:0007669"/>
    <property type="project" value="InterPro"/>
</dbReference>
<evidence type="ECO:0000256" key="3">
    <source>
        <dbReference type="ARBA" id="ARBA00022525"/>
    </source>
</evidence>
<name>A0A914ECD1_9BILA</name>
<evidence type="ECO:0000313" key="6">
    <source>
        <dbReference type="Proteomes" id="UP000887540"/>
    </source>
</evidence>
<organism evidence="6 7">
    <name type="scientific">Acrobeloides nanus</name>
    <dbReference type="NCBI Taxonomy" id="290746"/>
    <lineage>
        <taxon>Eukaryota</taxon>
        <taxon>Metazoa</taxon>
        <taxon>Ecdysozoa</taxon>
        <taxon>Nematoda</taxon>
        <taxon>Chromadorea</taxon>
        <taxon>Rhabditida</taxon>
        <taxon>Tylenchina</taxon>
        <taxon>Cephalobomorpha</taxon>
        <taxon>Cephaloboidea</taxon>
        <taxon>Cephalobidae</taxon>
        <taxon>Acrobeloides</taxon>
    </lineage>
</organism>
<reference evidence="7" key="1">
    <citation type="submission" date="2022-11" db="UniProtKB">
        <authorList>
            <consortium name="WormBaseParasite"/>
        </authorList>
    </citation>
    <scope>IDENTIFICATION</scope>
</reference>
<dbReference type="Gene3D" id="2.60.40.3330">
    <property type="match status" value="1"/>
</dbReference>
<evidence type="ECO:0000256" key="1">
    <source>
        <dbReference type="ARBA" id="ARBA00004613"/>
    </source>
</evidence>
<dbReference type="GO" id="GO:0005576">
    <property type="term" value="C:extracellular region"/>
    <property type="evidence" value="ECO:0007669"/>
    <property type="project" value="UniProtKB-SubCell"/>
</dbReference>
<dbReference type="Pfam" id="PF01060">
    <property type="entry name" value="TTR-52"/>
    <property type="match status" value="1"/>
</dbReference>
<evidence type="ECO:0000256" key="2">
    <source>
        <dbReference type="ARBA" id="ARBA00010112"/>
    </source>
</evidence>
<feature type="signal peptide" evidence="5">
    <location>
        <begin position="1"/>
        <end position="22"/>
    </location>
</feature>
<dbReference type="AlphaFoldDB" id="A0A914ECD1"/>
<comment type="subcellular location">
    <subcellularLocation>
        <location evidence="1">Secreted</location>
    </subcellularLocation>
</comment>
<protein>
    <submittedName>
        <fullName evidence="7">Uncharacterized protein</fullName>
    </submittedName>
</protein>
<dbReference type="WBParaSite" id="ACRNAN_scaffold704.g7202.t1">
    <property type="protein sequence ID" value="ACRNAN_scaffold704.g7202.t1"/>
    <property type="gene ID" value="ACRNAN_scaffold704.g7202"/>
</dbReference>
<proteinExistence type="inferred from homology"/>
<keyword evidence="6" id="KW-1185">Reference proteome</keyword>
<keyword evidence="4 5" id="KW-0732">Signal</keyword>
<dbReference type="PANTHER" id="PTHR21700">
    <property type="entry name" value="TRANSTHYRETIN-LIKE FAMILY PROTEIN-RELATED"/>
    <property type="match status" value="1"/>
</dbReference>
<sequence>MQIKYLLLSLFLLLLNFLETKAANKCVWVRGVLRCNKDPTKHFNVEVRVWDKDGASIFQKIDPDDLMGVSFTDEDGTFALDGCGDDFDWIPGIENKPEPYVQILHYCNNEHGETIQMPIFKTFVPQTHDIGIMELDEVGSSTTKTRVQIPELNPKFNNTVKLSRQHEAEHESAEAFEDSSEIKRHEVAQIILT</sequence>
<dbReference type="InterPro" id="IPR001534">
    <property type="entry name" value="Transthyretin-like"/>
</dbReference>
<evidence type="ECO:0000256" key="4">
    <source>
        <dbReference type="ARBA" id="ARBA00022729"/>
    </source>
</evidence>
<evidence type="ECO:0000256" key="5">
    <source>
        <dbReference type="SAM" id="SignalP"/>
    </source>
</evidence>
<dbReference type="Proteomes" id="UP000887540">
    <property type="component" value="Unplaced"/>
</dbReference>
<dbReference type="InterPro" id="IPR038479">
    <property type="entry name" value="Transthyretin-like_sf"/>
</dbReference>